<reference evidence="1" key="1">
    <citation type="submission" date="2019-11" db="EMBL/GenBank/DDBJ databases">
        <title>Nori genome reveals adaptations in red seaweeds to the harsh intertidal environment.</title>
        <authorList>
            <person name="Wang D."/>
            <person name="Mao Y."/>
        </authorList>
    </citation>
    <scope>NUCLEOTIDE SEQUENCE</scope>
    <source>
        <tissue evidence="1">Gametophyte</tissue>
    </source>
</reference>
<keyword evidence="2" id="KW-1185">Reference proteome</keyword>
<evidence type="ECO:0000313" key="2">
    <source>
        <dbReference type="Proteomes" id="UP000798662"/>
    </source>
</evidence>
<name>A0ACC3BMR4_PYRYE</name>
<gene>
    <name evidence="1" type="ORF">I4F81_001372</name>
</gene>
<sequence length="723" mass="71250">MRSMGTAPCPPPCPVPHAEHSPPPPTCCRTWSLFPLPVSRPHKGLGLPFVSLVSTGVTMHRATSLWRAAAGRRGAGGGGSGGAAWRCPATVAAAAVTTPCIPGCPPGAAPAALRGSTSSSEAAAVAAAAAAAAAVTARWRAPVTTAPVAAPPPRRRASTWVPEPPPSTPPPSAAARAAAVLRRSTGGPPAPAPPPPMPPTAKARGVAKAVARVTGGGSGSAGGGSGGGGSGDSGSSSSSGGGDGRGGSGGGGHGRGGLVATGGGVGVGSGRKGGGAAAAAAAAATAAAAGVAMRRSTAIVGAYCPAASYHLASLQAYFEQRLKGGVRAAAAAKVGAKGGGDARAAAAASTSAAAAAASAAAAAAAEPAGAVSLPPGMVVTAVRRMADDVVHVACRGILVEGADDGAEGADRCAPASAFGAAAASPARSSPSSSTDESSAPSSSDASPAPPNLPPVPYDGHAFFFQSGAAVLWGIPAPHRRQLLGAAARFSTEPAASPAAAAAAAMRGADSWDHDFAFHTPAGRAGVRGDELYVSSWGAVPEVLALSYGLAQSVKLHVYEGTIDGLVEATRGLPVELARAGEISLPRRQVRQLIGQLLAARYSVSLVSDILDSPEFFWSHPELERLHTEAVAAVELRHRARILDARAAVIRDALEVLNAELGQSSSMRVERAILFLIFVEVMFEVYNQARRHREAMGGAIPLAATVAAPVAQAAERGESSGGGV</sequence>
<protein>
    <submittedName>
        <fullName evidence="1">Uncharacterized protein</fullName>
    </submittedName>
</protein>
<proteinExistence type="predicted"/>
<dbReference type="EMBL" id="CM020618">
    <property type="protein sequence ID" value="KAK1858771.1"/>
    <property type="molecule type" value="Genomic_DNA"/>
</dbReference>
<accession>A0ACC3BMR4</accession>
<dbReference type="Proteomes" id="UP000798662">
    <property type="component" value="Chromosome 1"/>
</dbReference>
<evidence type="ECO:0000313" key="1">
    <source>
        <dbReference type="EMBL" id="KAK1858771.1"/>
    </source>
</evidence>
<comment type="caution">
    <text evidence="1">The sequence shown here is derived from an EMBL/GenBank/DDBJ whole genome shotgun (WGS) entry which is preliminary data.</text>
</comment>
<organism evidence="1 2">
    <name type="scientific">Pyropia yezoensis</name>
    <name type="common">Susabi-nori</name>
    <name type="synonym">Porphyra yezoensis</name>
    <dbReference type="NCBI Taxonomy" id="2788"/>
    <lineage>
        <taxon>Eukaryota</taxon>
        <taxon>Rhodophyta</taxon>
        <taxon>Bangiophyceae</taxon>
        <taxon>Bangiales</taxon>
        <taxon>Bangiaceae</taxon>
        <taxon>Pyropia</taxon>
    </lineage>
</organism>